<protein>
    <submittedName>
        <fullName evidence="2">Uncharacterized protein</fullName>
    </submittedName>
</protein>
<dbReference type="EMBL" id="CADEAL010000642">
    <property type="protein sequence ID" value="CAB1423238.1"/>
    <property type="molecule type" value="Genomic_DNA"/>
</dbReference>
<gene>
    <name evidence="2" type="ORF">PLEPLA_LOCUS11156</name>
</gene>
<feature type="region of interest" description="Disordered" evidence="1">
    <location>
        <begin position="1"/>
        <end position="45"/>
    </location>
</feature>
<dbReference type="Proteomes" id="UP001153269">
    <property type="component" value="Unassembled WGS sequence"/>
</dbReference>
<sequence length="144" mass="16010">MAPVSVSGLLSDRSPRRCPPPHSGQTTSRAGHGSLRRNREAMPNHRRDAFWATDVATAFGNWDKLASVAIWPHPGRDWQSFHYTTPPPPATTTTALAYHPHTAPRSKEPTPLRDLSCRFLGVNLNSFPDREPGSDTSLLFMMPR</sequence>
<reference evidence="2" key="1">
    <citation type="submission" date="2020-03" db="EMBL/GenBank/DDBJ databases">
        <authorList>
            <person name="Weist P."/>
        </authorList>
    </citation>
    <scope>NUCLEOTIDE SEQUENCE</scope>
</reference>
<dbReference type="AlphaFoldDB" id="A0A9N7U4J9"/>
<evidence type="ECO:0000313" key="2">
    <source>
        <dbReference type="EMBL" id="CAB1423238.1"/>
    </source>
</evidence>
<proteinExistence type="predicted"/>
<comment type="caution">
    <text evidence="2">The sequence shown here is derived from an EMBL/GenBank/DDBJ whole genome shotgun (WGS) entry which is preliminary data.</text>
</comment>
<evidence type="ECO:0000256" key="1">
    <source>
        <dbReference type="SAM" id="MobiDB-lite"/>
    </source>
</evidence>
<organism evidence="2 3">
    <name type="scientific">Pleuronectes platessa</name>
    <name type="common">European plaice</name>
    <dbReference type="NCBI Taxonomy" id="8262"/>
    <lineage>
        <taxon>Eukaryota</taxon>
        <taxon>Metazoa</taxon>
        <taxon>Chordata</taxon>
        <taxon>Craniata</taxon>
        <taxon>Vertebrata</taxon>
        <taxon>Euteleostomi</taxon>
        <taxon>Actinopterygii</taxon>
        <taxon>Neopterygii</taxon>
        <taxon>Teleostei</taxon>
        <taxon>Neoteleostei</taxon>
        <taxon>Acanthomorphata</taxon>
        <taxon>Carangaria</taxon>
        <taxon>Pleuronectiformes</taxon>
        <taxon>Pleuronectoidei</taxon>
        <taxon>Pleuronectidae</taxon>
        <taxon>Pleuronectes</taxon>
    </lineage>
</organism>
<evidence type="ECO:0000313" key="3">
    <source>
        <dbReference type="Proteomes" id="UP001153269"/>
    </source>
</evidence>
<name>A0A9N7U4J9_PLEPL</name>
<accession>A0A9N7U4J9</accession>
<keyword evidence="3" id="KW-1185">Reference proteome</keyword>